<dbReference type="PRINTS" id="PR00778">
    <property type="entry name" value="HTHARSR"/>
</dbReference>
<keyword evidence="2" id="KW-0238">DNA-binding</keyword>
<dbReference type="CDD" id="cd00090">
    <property type="entry name" value="HTH_ARSR"/>
    <property type="match status" value="1"/>
</dbReference>
<evidence type="ECO:0000256" key="2">
    <source>
        <dbReference type="ARBA" id="ARBA00023125"/>
    </source>
</evidence>
<dbReference type="AlphaFoldDB" id="A0A557STX3"/>
<accession>A0A557STX3</accession>
<gene>
    <name evidence="5" type="ORF">NARC_100123</name>
</gene>
<dbReference type="GO" id="GO:0003677">
    <property type="term" value="F:DNA binding"/>
    <property type="evidence" value="ECO:0007669"/>
    <property type="project" value="UniProtKB-KW"/>
</dbReference>
<dbReference type="OrthoDB" id="46231at2157"/>
<dbReference type="Gene3D" id="1.10.10.10">
    <property type="entry name" value="Winged helix-like DNA-binding domain superfamily/Winged helix DNA-binding domain"/>
    <property type="match status" value="1"/>
</dbReference>
<evidence type="ECO:0000256" key="3">
    <source>
        <dbReference type="ARBA" id="ARBA00023163"/>
    </source>
</evidence>
<evidence type="ECO:0000256" key="1">
    <source>
        <dbReference type="ARBA" id="ARBA00023015"/>
    </source>
</evidence>
<feature type="domain" description="HTH arsR-type" evidence="4">
    <location>
        <begin position="1"/>
        <end position="91"/>
    </location>
</feature>
<dbReference type="InterPro" id="IPR011991">
    <property type="entry name" value="ArsR-like_HTH"/>
</dbReference>
<keyword evidence="3" id="KW-0804">Transcription</keyword>
<evidence type="ECO:0000313" key="6">
    <source>
        <dbReference type="Proteomes" id="UP000315289"/>
    </source>
</evidence>
<dbReference type="GO" id="GO:0003700">
    <property type="term" value="F:DNA-binding transcription factor activity"/>
    <property type="evidence" value="ECO:0007669"/>
    <property type="project" value="InterPro"/>
</dbReference>
<dbReference type="InterPro" id="IPR036390">
    <property type="entry name" value="WH_DNA-bd_sf"/>
</dbReference>
<dbReference type="SUPFAM" id="SSF46785">
    <property type="entry name" value="Winged helix' DNA-binding domain"/>
    <property type="match status" value="1"/>
</dbReference>
<comment type="caution">
    <text evidence="5">The sequence shown here is derived from an EMBL/GenBank/DDBJ whole genome shotgun (WGS) entry which is preliminary data.</text>
</comment>
<dbReference type="PANTHER" id="PTHR33154">
    <property type="entry name" value="TRANSCRIPTIONAL REGULATOR, ARSR FAMILY"/>
    <property type="match status" value="1"/>
</dbReference>
<dbReference type="PANTHER" id="PTHR33154:SF33">
    <property type="entry name" value="TRANSCRIPTIONAL REPRESSOR SDPR"/>
    <property type="match status" value="1"/>
</dbReference>
<dbReference type="RefSeq" id="WP_144732463.1">
    <property type="nucleotide sequence ID" value="NZ_ML675586.1"/>
</dbReference>
<evidence type="ECO:0000313" key="5">
    <source>
        <dbReference type="EMBL" id="TVP40061.1"/>
    </source>
</evidence>
<keyword evidence="6" id="KW-1185">Reference proteome</keyword>
<dbReference type="InterPro" id="IPR051081">
    <property type="entry name" value="HTH_MetalResp_TranReg"/>
</dbReference>
<organism evidence="5 6">
    <name type="scientific">Candidatus Nitrosocosmicus arcticus</name>
    <dbReference type="NCBI Taxonomy" id="2035267"/>
    <lineage>
        <taxon>Archaea</taxon>
        <taxon>Nitrososphaerota</taxon>
        <taxon>Nitrososphaeria</taxon>
        <taxon>Nitrososphaerales</taxon>
        <taxon>Nitrososphaeraceae</taxon>
        <taxon>Candidatus Nitrosocosmicus</taxon>
    </lineage>
</organism>
<dbReference type="EMBL" id="VOAH01000010">
    <property type="protein sequence ID" value="TVP40061.1"/>
    <property type="molecule type" value="Genomic_DNA"/>
</dbReference>
<keyword evidence="1" id="KW-0805">Transcription regulation</keyword>
<protein>
    <submittedName>
        <fullName evidence="5">Putative transcriptional regulator ArsR family</fullName>
    </submittedName>
</protein>
<proteinExistence type="predicted"/>
<dbReference type="InterPro" id="IPR001845">
    <property type="entry name" value="HTH_ArsR_DNA-bd_dom"/>
</dbReference>
<dbReference type="Proteomes" id="UP000315289">
    <property type="component" value="Unassembled WGS sequence"/>
</dbReference>
<evidence type="ECO:0000259" key="4">
    <source>
        <dbReference type="PROSITE" id="PS50987"/>
    </source>
</evidence>
<dbReference type="NCBIfam" id="NF033788">
    <property type="entry name" value="HTH_metalloreg"/>
    <property type="match status" value="1"/>
</dbReference>
<name>A0A557STX3_9ARCH</name>
<dbReference type="Pfam" id="PF01022">
    <property type="entry name" value="HTH_5"/>
    <property type="match status" value="1"/>
</dbReference>
<reference evidence="5 6" key="1">
    <citation type="journal article" date="2019" name="Front. Microbiol.">
        <title>Ammonia Oxidation by the Arctic Terrestrial Thaumarchaeote Candidatus Nitrosocosmicus arcticus Is Stimulated by Increasing Temperatures.</title>
        <authorList>
            <person name="Alves R.J.E."/>
            <person name="Kerou M."/>
            <person name="Zappe A."/>
            <person name="Bittner R."/>
            <person name="Abby S.S."/>
            <person name="Schmidt H.A."/>
            <person name="Pfeifer K."/>
            <person name="Schleper C."/>
        </authorList>
    </citation>
    <scope>NUCLEOTIDE SEQUENCE [LARGE SCALE GENOMIC DNA]</scope>
    <source>
        <strain evidence="5 6">Kfb</strain>
    </source>
</reference>
<dbReference type="InterPro" id="IPR036388">
    <property type="entry name" value="WH-like_DNA-bd_sf"/>
</dbReference>
<sequence length="110" mass="13006">MAPSVWKVLSEDSRRQILLLLRERDMYPTEIAKYFDTTLAAVSTNLRILKDADLIQETREGQKKRYSINPKTSMEIKDFFDKMWGHSLNDLKEFVEETSNKEKNHGIRKK</sequence>
<dbReference type="PROSITE" id="PS50987">
    <property type="entry name" value="HTH_ARSR_2"/>
    <property type="match status" value="1"/>
</dbReference>
<dbReference type="SMART" id="SM00418">
    <property type="entry name" value="HTH_ARSR"/>
    <property type="match status" value="1"/>
</dbReference>